<evidence type="ECO:0000256" key="1">
    <source>
        <dbReference type="SAM" id="Phobius"/>
    </source>
</evidence>
<dbReference type="RefSeq" id="WP_261937448.1">
    <property type="nucleotide sequence ID" value="NZ_AP018818.1"/>
</dbReference>
<feature type="transmembrane region" description="Helical" evidence="1">
    <location>
        <begin position="60"/>
        <end position="82"/>
    </location>
</feature>
<organism evidence="3 4">
    <name type="scientific">Sphingomonas bisphenolicum</name>
    <dbReference type="NCBI Taxonomy" id="296544"/>
    <lineage>
        <taxon>Bacteria</taxon>
        <taxon>Pseudomonadati</taxon>
        <taxon>Pseudomonadota</taxon>
        <taxon>Alphaproteobacteria</taxon>
        <taxon>Sphingomonadales</taxon>
        <taxon>Sphingomonadaceae</taxon>
        <taxon>Sphingomonas</taxon>
    </lineage>
</organism>
<evidence type="ECO:0000259" key="2">
    <source>
        <dbReference type="PROSITE" id="PS50887"/>
    </source>
</evidence>
<dbReference type="CDD" id="cd01949">
    <property type="entry name" value="GGDEF"/>
    <property type="match status" value="1"/>
</dbReference>
<dbReference type="Pfam" id="PF00990">
    <property type="entry name" value="GGDEF"/>
    <property type="match status" value="1"/>
</dbReference>
<protein>
    <recommendedName>
        <fullName evidence="2">GGDEF domain-containing protein</fullName>
    </recommendedName>
</protein>
<dbReference type="EMBL" id="AP018818">
    <property type="protein sequence ID" value="BBF71839.1"/>
    <property type="molecule type" value="Genomic_DNA"/>
</dbReference>
<proteinExistence type="predicted"/>
<gene>
    <name evidence="3" type="ORF">SBA_ch2_3720</name>
</gene>
<dbReference type="InterPro" id="IPR000160">
    <property type="entry name" value="GGDEF_dom"/>
</dbReference>
<evidence type="ECO:0000313" key="3">
    <source>
        <dbReference type="EMBL" id="BBF71839.1"/>
    </source>
</evidence>
<accession>A0ABN5WHP5</accession>
<dbReference type="InterPro" id="IPR052163">
    <property type="entry name" value="DGC-Regulatory_Protein"/>
</dbReference>
<dbReference type="InterPro" id="IPR029787">
    <property type="entry name" value="Nucleotide_cyclase"/>
</dbReference>
<feature type="transmembrane region" description="Helical" evidence="1">
    <location>
        <begin position="127"/>
        <end position="145"/>
    </location>
</feature>
<feature type="transmembrane region" description="Helical" evidence="1">
    <location>
        <begin position="185"/>
        <end position="204"/>
    </location>
</feature>
<evidence type="ECO:0000313" key="4">
    <source>
        <dbReference type="Proteomes" id="UP001059971"/>
    </source>
</evidence>
<feature type="transmembrane region" description="Helical" evidence="1">
    <location>
        <begin position="102"/>
        <end position="121"/>
    </location>
</feature>
<dbReference type="PANTHER" id="PTHR46663">
    <property type="entry name" value="DIGUANYLATE CYCLASE DGCT-RELATED"/>
    <property type="match status" value="1"/>
</dbReference>
<dbReference type="NCBIfam" id="TIGR00254">
    <property type="entry name" value="GGDEF"/>
    <property type="match status" value="1"/>
</dbReference>
<dbReference type="Proteomes" id="UP001059971">
    <property type="component" value="Chromosome 2"/>
</dbReference>
<feature type="transmembrane region" description="Helical" evidence="1">
    <location>
        <begin position="31"/>
        <end position="54"/>
    </location>
</feature>
<dbReference type="Gene3D" id="3.30.70.270">
    <property type="match status" value="1"/>
</dbReference>
<dbReference type="SMART" id="SM00267">
    <property type="entry name" value="GGDEF"/>
    <property type="match status" value="1"/>
</dbReference>
<keyword evidence="4" id="KW-1185">Reference proteome</keyword>
<dbReference type="SUPFAM" id="SSF55073">
    <property type="entry name" value="Nucleotide cyclase"/>
    <property type="match status" value="1"/>
</dbReference>
<keyword evidence="1" id="KW-0472">Membrane</keyword>
<keyword evidence="1" id="KW-0812">Transmembrane</keyword>
<sequence>MGGRRPARTLFGRAAVSALPDAVYRDLVSTLFTMTAPIIGFGILYALVGTLIYIKWQDGWIFILTAAAIAVTVGRVLLIRAYHGAGGADQDVAQLSRWEGRYAILAYIFALLIAALNVRALVAHEPIVHLATVSLVFTFGAGIVSRNASRPTLCAISVSLAVLPVAAAMFAHAVSAYGERLHAEFFALEGLLLIMVGSMSLASARHLYRSSVEHLTAKHDLAKLARFDPLTGLPNRLLLRESFQASLKVAHATSQLAIHYLDLDGFKAINDQYGHPVGDRMLVEVADRLTSAIRTEDVAARLGGDEFLLVQSHVQHVDQAELLARRVIRQLGEPYVIGGTPMRISVSIGIALAPQHGLDLERLMGCADAALYRSKAKGKAQVQFCGPDDVRDDGRAVA</sequence>
<dbReference type="PROSITE" id="PS50887">
    <property type="entry name" value="GGDEF"/>
    <property type="match status" value="1"/>
</dbReference>
<reference evidence="3" key="1">
    <citation type="submission" date="2018-07" db="EMBL/GenBank/DDBJ databases">
        <title>Complete genome sequence of Sphingomonas bisphenolicum strain AO1, a bisphenol A degradative bacterium isolated from Japanese farm field.</title>
        <authorList>
            <person name="Murakami M."/>
            <person name="Koh M."/>
            <person name="Koba S."/>
            <person name="Matsumura Y."/>
        </authorList>
    </citation>
    <scope>NUCLEOTIDE SEQUENCE</scope>
    <source>
        <strain evidence="3">AO1</strain>
    </source>
</reference>
<feature type="transmembrane region" description="Helical" evidence="1">
    <location>
        <begin position="152"/>
        <end position="173"/>
    </location>
</feature>
<name>A0ABN5WHP5_9SPHN</name>
<keyword evidence="1" id="KW-1133">Transmembrane helix</keyword>
<dbReference type="PANTHER" id="PTHR46663:SF2">
    <property type="entry name" value="GGDEF DOMAIN-CONTAINING PROTEIN"/>
    <property type="match status" value="1"/>
</dbReference>
<dbReference type="InterPro" id="IPR043128">
    <property type="entry name" value="Rev_trsase/Diguanyl_cyclase"/>
</dbReference>
<feature type="domain" description="GGDEF" evidence="2">
    <location>
        <begin position="254"/>
        <end position="387"/>
    </location>
</feature>